<feature type="compositionally biased region" description="Basic residues" evidence="1">
    <location>
        <begin position="272"/>
        <end position="282"/>
    </location>
</feature>
<dbReference type="EMBL" id="CADCTP010000170">
    <property type="protein sequence ID" value="CAA9248912.1"/>
    <property type="molecule type" value="Genomic_DNA"/>
</dbReference>
<dbReference type="AlphaFoldDB" id="A0A6J4ICR3"/>
<feature type="compositionally biased region" description="Basic and acidic residues" evidence="1">
    <location>
        <begin position="221"/>
        <end position="234"/>
    </location>
</feature>
<feature type="compositionally biased region" description="Basic residues" evidence="1">
    <location>
        <begin position="29"/>
        <end position="59"/>
    </location>
</feature>
<dbReference type="EC" id="1.14.19.1" evidence="2"/>
<reference evidence="2" key="1">
    <citation type="submission" date="2020-02" db="EMBL/GenBank/DDBJ databases">
        <authorList>
            <person name="Meier V. D."/>
        </authorList>
    </citation>
    <scope>NUCLEOTIDE SEQUENCE</scope>
    <source>
        <strain evidence="2">AVDCRST_MAG41</strain>
    </source>
</reference>
<feature type="region of interest" description="Disordered" evidence="1">
    <location>
        <begin position="92"/>
        <end position="195"/>
    </location>
</feature>
<sequence length="322" mass="36021">DRCRLRATARTQADGRREQGQARADPALRPRHRAVPRPRRRCRRRVGLGHQLARRRPRPRVLRAVRARRDRRFPPLLHPRRLQGRAVAALHPGRRRLAVRPGRRDPLGRRPPPAPRLQRQGGRPAQPLAVRRDRDRAAQGPVVRAHRLAVRPGPHQPEAVHPGPARRQGHRPHRAGLPGPGAGQPRPPGAARRTDHDVLGRRAERVLLGQPGPHRPAAPRHLVDQLDLPRDRRAPVRRPGQVGQLLAAGDHQLRRVLAQLPPRRPVDGPARRAARPARHLRPGHLGLREARLGPGRPVAHPGAHRVPPGELRPADAGARRRL</sequence>
<proteinExistence type="predicted"/>
<accession>A0A6J4ICR3</accession>
<feature type="region of interest" description="Disordered" evidence="1">
    <location>
        <begin position="208"/>
        <end position="239"/>
    </location>
</feature>
<gene>
    <name evidence="2" type="ORF">AVDCRST_MAG41-1852</name>
</gene>
<keyword evidence="2" id="KW-0560">Oxidoreductase</keyword>
<evidence type="ECO:0000313" key="2">
    <source>
        <dbReference type="EMBL" id="CAA9248912.1"/>
    </source>
</evidence>
<feature type="region of interest" description="Disordered" evidence="1">
    <location>
        <begin position="262"/>
        <end position="322"/>
    </location>
</feature>
<dbReference type="GO" id="GO:0004768">
    <property type="term" value="F:stearoyl-CoA 9-desaturase activity"/>
    <property type="evidence" value="ECO:0007669"/>
    <property type="project" value="UniProtKB-EC"/>
</dbReference>
<feature type="non-terminal residue" evidence="2">
    <location>
        <position position="322"/>
    </location>
</feature>
<protein>
    <submittedName>
        <fullName evidence="2">Fatty acid desaturase Delta-9 fatty acid desaturase</fullName>
        <ecNumber evidence="2">1.14.19.1</ecNumber>
    </submittedName>
</protein>
<organism evidence="2">
    <name type="scientific">uncultured Mycobacteriales bacterium</name>
    <dbReference type="NCBI Taxonomy" id="581187"/>
    <lineage>
        <taxon>Bacteria</taxon>
        <taxon>Bacillati</taxon>
        <taxon>Actinomycetota</taxon>
        <taxon>Actinomycetes</taxon>
        <taxon>Mycobacteriales</taxon>
        <taxon>environmental samples</taxon>
    </lineage>
</organism>
<feature type="non-terminal residue" evidence="2">
    <location>
        <position position="1"/>
    </location>
</feature>
<feature type="region of interest" description="Disordered" evidence="1">
    <location>
        <begin position="1"/>
        <end position="59"/>
    </location>
</feature>
<evidence type="ECO:0000256" key="1">
    <source>
        <dbReference type="SAM" id="MobiDB-lite"/>
    </source>
</evidence>
<name>A0A6J4ICR3_9ACTN</name>